<dbReference type="AlphaFoldDB" id="A0AAP0JAT9"/>
<evidence type="ECO:0000313" key="13">
    <source>
        <dbReference type="Proteomes" id="UP001417504"/>
    </source>
</evidence>
<feature type="region of interest" description="Disordered" evidence="10">
    <location>
        <begin position="1"/>
        <end position="59"/>
    </location>
</feature>
<dbReference type="FunFam" id="1.10.510.10:FF:000357">
    <property type="entry name" value="Mitogen-activated protein kinase kinase kinase 5"/>
    <property type="match status" value="1"/>
</dbReference>
<keyword evidence="13" id="KW-1185">Reference proteome</keyword>
<comment type="catalytic activity">
    <reaction evidence="8">
        <text>L-seryl-[protein] + ATP = O-phospho-L-seryl-[protein] + ADP + H(+)</text>
        <dbReference type="Rhea" id="RHEA:17989"/>
        <dbReference type="Rhea" id="RHEA-COMP:9863"/>
        <dbReference type="Rhea" id="RHEA-COMP:11604"/>
        <dbReference type="ChEBI" id="CHEBI:15378"/>
        <dbReference type="ChEBI" id="CHEBI:29999"/>
        <dbReference type="ChEBI" id="CHEBI:30616"/>
        <dbReference type="ChEBI" id="CHEBI:83421"/>
        <dbReference type="ChEBI" id="CHEBI:456216"/>
        <dbReference type="EC" id="2.7.11.25"/>
    </reaction>
</comment>
<evidence type="ECO:0000256" key="6">
    <source>
        <dbReference type="ARBA" id="ARBA00022840"/>
    </source>
</evidence>
<evidence type="ECO:0000259" key="11">
    <source>
        <dbReference type="PROSITE" id="PS50011"/>
    </source>
</evidence>
<organism evidence="12 13">
    <name type="scientific">Stephania japonica</name>
    <dbReference type="NCBI Taxonomy" id="461633"/>
    <lineage>
        <taxon>Eukaryota</taxon>
        <taxon>Viridiplantae</taxon>
        <taxon>Streptophyta</taxon>
        <taxon>Embryophyta</taxon>
        <taxon>Tracheophyta</taxon>
        <taxon>Spermatophyta</taxon>
        <taxon>Magnoliopsida</taxon>
        <taxon>Ranunculales</taxon>
        <taxon>Menispermaceae</taxon>
        <taxon>Menispermoideae</taxon>
        <taxon>Cissampelideae</taxon>
        <taxon>Stephania</taxon>
    </lineage>
</organism>
<evidence type="ECO:0000256" key="4">
    <source>
        <dbReference type="ARBA" id="ARBA00022741"/>
    </source>
</evidence>
<dbReference type="InterPro" id="IPR017441">
    <property type="entry name" value="Protein_kinase_ATP_BS"/>
</dbReference>
<dbReference type="EC" id="2.7.11.25" evidence="2"/>
<evidence type="ECO:0000256" key="10">
    <source>
        <dbReference type="SAM" id="MobiDB-lite"/>
    </source>
</evidence>
<feature type="region of interest" description="Disordered" evidence="10">
    <location>
        <begin position="631"/>
        <end position="706"/>
    </location>
</feature>
<feature type="binding site" evidence="9">
    <location>
        <position position="373"/>
    </location>
    <ligand>
        <name>ATP</name>
        <dbReference type="ChEBI" id="CHEBI:30616"/>
    </ligand>
</feature>
<evidence type="ECO:0000256" key="9">
    <source>
        <dbReference type="PROSITE-ProRule" id="PRU10141"/>
    </source>
</evidence>
<feature type="region of interest" description="Disordered" evidence="10">
    <location>
        <begin position="81"/>
        <end position="107"/>
    </location>
</feature>
<feature type="compositionally biased region" description="Basic and acidic residues" evidence="10">
    <location>
        <begin position="131"/>
        <end position="140"/>
    </location>
</feature>
<dbReference type="PANTHER" id="PTHR48016:SF5">
    <property type="entry name" value="MITOGEN-ACTIVATED PROTEIN KINASE KINASE KINASE 5"/>
    <property type="match status" value="1"/>
</dbReference>
<keyword evidence="4 9" id="KW-0547">Nucleotide-binding</keyword>
<dbReference type="Proteomes" id="UP001417504">
    <property type="component" value="Unassembled WGS sequence"/>
</dbReference>
<dbReference type="EMBL" id="JBBNAE010000004">
    <property type="protein sequence ID" value="KAK9129616.1"/>
    <property type="molecule type" value="Genomic_DNA"/>
</dbReference>
<feature type="region of interest" description="Disordered" evidence="10">
    <location>
        <begin position="124"/>
        <end position="153"/>
    </location>
</feature>
<reference evidence="12 13" key="1">
    <citation type="submission" date="2024-01" db="EMBL/GenBank/DDBJ databases">
        <title>Genome assemblies of Stephania.</title>
        <authorList>
            <person name="Yang L."/>
        </authorList>
    </citation>
    <scope>NUCLEOTIDE SEQUENCE [LARGE SCALE GENOMIC DNA]</scope>
    <source>
        <strain evidence="12">QJT</strain>
        <tissue evidence="12">Leaf</tissue>
    </source>
</reference>
<comment type="catalytic activity">
    <reaction evidence="7">
        <text>L-threonyl-[protein] + ATP = O-phospho-L-threonyl-[protein] + ADP + H(+)</text>
        <dbReference type="Rhea" id="RHEA:46608"/>
        <dbReference type="Rhea" id="RHEA-COMP:11060"/>
        <dbReference type="Rhea" id="RHEA-COMP:11605"/>
        <dbReference type="ChEBI" id="CHEBI:15378"/>
        <dbReference type="ChEBI" id="CHEBI:30013"/>
        <dbReference type="ChEBI" id="CHEBI:30616"/>
        <dbReference type="ChEBI" id="CHEBI:61977"/>
        <dbReference type="ChEBI" id="CHEBI:456216"/>
        <dbReference type="EC" id="2.7.11.25"/>
    </reaction>
</comment>
<evidence type="ECO:0000256" key="1">
    <source>
        <dbReference type="ARBA" id="ARBA00006529"/>
    </source>
</evidence>
<dbReference type="InterPro" id="IPR000719">
    <property type="entry name" value="Prot_kinase_dom"/>
</dbReference>
<dbReference type="InterPro" id="IPR011009">
    <property type="entry name" value="Kinase-like_dom_sf"/>
</dbReference>
<dbReference type="GO" id="GO:0005524">
    <property type="term" value="F:ATP binding"/>
    <property type="evidence" value="ECO:0007669"/>
    <property type="project" value="UniProtKB-UniRule"/>
</dbReference>
<sequence length="733" mass="79959">MRWFPSPFSSSSPSSPSPKSPGESAPKRNLKDANHLFRSQRAFSTSNSQQQQQQPRLVRQRKLRHLTDLQVWRSPLVGQVQVSGNSTPASSASPGTARSSSSAKPLPLPLPELAAFVRRDLGGNAALPSSRDAEESERGEGLVGDGIPLSSPRRRRPIFRTTVKNTECIDTRNSKFPVDRGKTALRDLYSVDNDQDFQLNAPPLSAPTSGFSSPMLSPRRMSSGSFFSSPYLTSQGVSAWSAREMPSVDMLAGFSSHTSPDKFLSSPERSPLHSPRQNPRSPRGGASPMHPKLPMESTTAWPDSNGPVAVHPLPLPPGAASPSQPTLGPQTVIKPDLSPKIGQWHKQKLIGSGTFGSVYVAMNSETGALCAMKEVNLIPDDPKSAECIKQLEQEIKVLSQLKHPNIVQYYGSEIIENHFYIYLEYVHPGSINKYVREHCGAMTESVVRSFTRHILHGLAYLHSTKTIHRDIKGANLLVDASGVVKLADFGMAKHLGACSSDLSMKGTPHWMAPEVMQSVMQKDASRDLALAVDIWSLGCTIIEMFTGKPPWSEFEGAAAMFKVMKESPPIPESLSPAGKEFLQCCFRRNPAERPSASMLLEHRFLRSSHQPEGLGCTQPFSGMRIVDFTHSPRERTKHKVDAAPFNPGGQTMIGRLSSHSPSETGQQPHPETSNAAASSRHSPSSTLEAIPSLSPPHSKHSTHVSKFPSNAADDLYLSSRNSRINGALHLFLT</sequence>
<comment type="similarity">
    <text evidence="1">Belongs to the protein kinase superfamily. STE Ser/Thr protein kinase family. MAP kinase kinase kinase subfamily.</text>
</comment>
<dbReference type="InterPro" id="IPR050538">
    <property type="entry name" value="MAP_kinase_kinase_kinase"/>
</dbReference>
<dbReference type="SUPFAM" id="SSF56112">
    <property type="entry name" value="Protein kinase-like (PK-like)"/>
    <property type="match status" value="1"/>
</dbReference>
<evidence type="ECO:0000256" key="7">
    <source>
        <dbReference type="ARBA" id="ARBA00047559"/>
    </source>
</evidence>
<name>A0AAP0JAT9_9MAGN</name>
<keyword evidence="5" id="KW-0418">Kinase</keyword>
<dbReference type="PROSITE" id="PS00107">
    <property type="entry name" value="PROTEIN_KINASE_ATP"/>
    <property type="match status" value="1"/>
</dbReference>
<keyword evidence="3" id="KW-0808">Transferase</keyword>
<feature type="compositionally biased region" description="Low complexity" evidence="10">
    <location>
        <begin position="83"/>
        <end position="107"/>
    </location>
</feature>
<dbReference type="GO" id="GO:0005737">
    <property type="term" value="C:cytoplasm"/>
    <property type="evidence" value="ECO:0007669"/>
    <property type="project" value="TreeGrafter"/>
</dbReference>
<protein>
    <recommendedName>
        <fullName evidence="2">mitogen-activated protein kinase kinase kinase</fullName>
        <ecNumber evidence="2">2.7.11.25</ecNumber>
    </recommendedName>
</protein>
<dbReference type="PROSITE" id="PS50011">
    <property type="entry name" value="PROTEIN_KINASE_DOM"/>
    <property type="match status" value="1"/>
</dbReference>
<feature type="region of interest" description="Disordered" evidence="10">
    <location>
        <begin position="257"/>
        <end position="310"/>
    </location>
</feature>
<keyword evidence="6 9" id="KW-0067">ATP-binding</keyword>
<evidence type="ECO:0000256" key="3">
    <source>
        <dbReference type="ARBA" id="ARBA00022679"/>
    </source>
</evidence>
<evidence type="ECO:0000313" key="12">
    <source>
        <dbReference type="EMBL" id="KAK9129616.1"/>
    </source>
</evidence>
<feature type="domain" description="Protein kinase" evidence="11">
    <location>
        <begin position="344"/>
        <end position="605"/>
    </location>
</feature>
<dbReference type="Pfam" id="PF00069">
    <property type="entry name" value="Pkinase"/>
    <property type="match status" value="1"/>
</dbReference>
<evidence type="ECO:0000256" key="8">
    <source>
        <dbReference type="ARBA" id="ARBA00048329"/>
    </source>
</evidence>
<comment type="caution">
    <text evidence="12">The sequence shown here is derived from an EMBL/GenBank/DDBJ whole genome shotgun (WGS) entry which is preliminary data.</text>
</comment>
<gene>
    <name evidence="12" type="ORF">Sjap_010103</name>
</gene>
<feature type="compositionally biased region" description="Basic and acidic residues" evidence="10">
    <location>
        <begin position="25"/>
        <end position="35"/>
    </location>
</feature>
<feature type="compositionally biased region" description="Low complexity" evidence="10">
    <location>
        <begin position="1"/>
        <end position="14"/>
    </location>
</feature>
<feature type="compositionally biased region" description="Polar residues" evidence="10">
    <location>
        <begin position="657"/>
        <end position="687"/>
    </location>
</feature>
<dbReference type="PANTHER" id="PTHR48016">
    <property type="entry name" value="MAP KINASE KINASE KINASE SSK2-RELATED-RELATED"/>
    <property type="match status" value="1"/>
</dbReference>
<evidence type="ECO:0000256" key="5">
    <source>
        <dbReference type="ARBA" id="ARBA00022777"/>
    </source>
</evidence>
<dbReference type="Gene3D" id="1.10.510.10">
    <property type="entry name" value="Transferase(Phosphotransferase) domain 1"/>
    <property type="match status" value="1"/>
</dbReference>
<proteinExistence type="inferred from homology"/>
<dbReference type="SMART" id="SM00220">
    <property type="entry name" value="S_TKc"/>
    <property type="match status" value="1"/>
</dbReference>
<dbReference type="GO" id="GO:0004709">
    <property type="term" value="F:MAP kinase kinase kinase activity"/>
    <property type="evidence" value="ECO:0007669"/>
    <property type="project" value="UniProtKB-EC"/>
</dbReference>
<accession>A0AAP0JAT9</accession>
<evidence type="ECO:0000256" key="2">
    <source>
        <dbReference type="ARBA" id="ARBA00012406"/>
    </source>
</evidence>